<dbReference type="EMBL" id="BKCJ011313081">
    <property type="protein sequence ID" value="GFD19247.1"/>
    <property type="molecule type" value="Genomic_DNA"/>
</dbReference>
<dbReference type="AlphaFoldDB" id="A0A699U9T7"/>
<feature type="non-terminal residue" evidence="2">
    <location>
        <position position="1"/>
    </location>
</feature>
<gene>
    <name evidence="2" type="ORF">Tci_891216</name>
</gene>
<protein>
    <recommendedName>
        <fullName evidence="1">PH domain-containing protein</fullName>
    </recommendedName>
</protein>
<proteinExistence type="predicted"/>
<accession>A0A699U9T7</accession>
<sequence length="81" mass="9296">AGYTDEGNVSLSRPSGSKVDDMVAYSFAIAEEEDTYEPITFQEVSNSSKKDEWVHAMKKEMSSLKRIIIRSWLINHLVRSW</sequence>
<evidence type="ECO:0000259" key="1">
    <source>
        <dbReference type="PROSITE" id="PS50003"/>
    </source>
</evidence>
<dbReference type="InterPro" id="IPR001849">
    <property type="entry name" value="PH_domain"/>
</dbReference>
<name>A0A699U9T7_TANCI</name>
<organism evidence="2">
    <name type="scientific">Tanacetum cinerariifolium</name>
    <name type="common">Dalmatian daisy</name>
    <name type="synonym">Chrysanthemum cinerariifolium</name>
    <dbReference type="NCBI Taxonomy" id="118510"/>
    <lineage>
        <taxon>Eukaryota</taxon>
        <taxon>Viridiplantae</taxon>
        <taxon>Streptophyta</taxon>
        <taxon>Embryophyta</taxon>
        <taxon>Tracheophyta</taxon>
        <taxon>Spermatophyta</taxon>
        <taxon>Magnoliopsida</taxon>
        <taxon>eudicotyledons</taxon>
        <taxon>Gunneridae</taxon>
        <taxon>Pentapetalae</taxon>
        <taxon>asterids</taxon>
        <taxon>campanulids</taxon>
        <taxon>Asterales</taxon>
        <taxon>Asteraceae</taxon>
        <taxon>Asteroideae</taxon>
        <taxon>Anthemideae</taxon>
        <taxon>Anthemidinae</taxon>
        <taxon>Tanacetum</taxon>
    </lineage>
</organism>
<comment type="caution">
    <text evidence="2">The sequence shown here is derived from an EMBL/GenBank/DDBJ whole genome shotgun (WGS) entry which is preliminary data.</text>
</comment>
<feature type="domain" description="PH" evidence="1">
    <location>
        <begin position="1"/>
        <end position="62"/>
    </location>
</feature>
<reference evidence="2" key="1">
    <citation type="journal article" date="2019" name="Sci. Rep.">
        <title>Draft genome of Tanacetum cinerariifolium, the natural source of mosquito coil.</title>
        <authorList>
            <person name="Yamashiro T."/>
            <person name="Shiraishi A."/>
            <person name="Satake H."/>
            <person name="Nakayama K."/>
        </authorList>
    </citation>
    <scope>NUCLEOTIDE SEQUENCE</scope>
</reference>
<dbReference type="PROSITE" id="PS50003">
    <property type="entry name" value="PH_DOMAIN"/>
    <property type="match status" value="1"/>
</dbReference>
<evidence type="ECO:0000313" key="2">
    <source>
        <dbReference type="EMBL" id="GFD19247.1"/>
    </source>
</evidence>